<dbReference type="Proteomes" id="UP001168883">
    <property type="component" value="Unassembled WGS sequence"/>
</dbReference>
<sequence>MDGRNRPGRRVRQCEVIREYETETSAHQAGVSVMRKNGPGCAGMRMTEEA</sequence>
<evidence type="ECO:0000313" key="2">
    <source>
        <dbReference type="Proteomes" id="UP001168883"/>
    </source>
</evidence>
<protein>
    <submittedName>
        <fullName evidence="1">Uncharacterized protein</fullName>
    </submittedName>
</protein>
<keyword evidence="2" id="KW-1185">Reference proteome</keyword>
<name>A0ABT8V968_9BACL</name>
<evidence type="ECO:0000313" key="1">
    <source>
        <dbReference type="EMBL" id="MDO3676596.1"/>
    </source>
</evidence>
<dbReference type="EMBL" id="JAUMKJ010000006">
    <property type="protein sequence ID" value="MDO3676596.1"/>
    <property type="molecule type" value="Genomic_DNA"/>
</dbReference>
<proteinExistence type="predicted"/>
<gene>
    <name evidence="1" type="ORF">Q3C12_06245</name>
</gene>
<organism evidence="1 2">
    <name type="scientific">Paenibacillus ehimensis</name>
    <dbReference type="NCBI Taxonomy" id="79264"/>
    <lineage>
        <taxon>Bacteria</taxon>
        <taxon>Bacillati</taxon>
        <taxon>Bacillota</taxon>
        <taxon>Bacilli</taxon>
        <taxon>Bacillales</taxon>
        <taxon>Paenibacillaceae</taxon>
        <taxon>Paenibacillus</taxon>
    </lineage>
</organism>
<dbReference type="RefSeq" id="WP_173426589.1">
    <property type="nucleotide sequence ID" value="NZ_JAUMKJ010000006.1"/>
</dbReference>
<comment type="caution">
    <text evidence="1">The sequence shown here is derived from an EMBL/GenBank/DDBJ whole genome shotgun (WGS) entry which is preliminary data.</text>
</comment>
<reference evidence="1" key="1">
    <citation type="submission" date="2023-07" db="EMBL/GenBank/DDBJ databases">
        <authorList>
            <person name="Aktuganov G."/>
            <person name="Boyko T."/>
            <person name="Delegan Y."/>
            <person name="Galimzianova N."/>
            <person name="Gilvanova E."/>
            <person name="Korobov V."/>
            <person name="Kuzmina L."/>
            <person name="Melentiev A."/>
            <person name="Milman P."/>
            <person name="Ryabova A."/>
            <person name="Stupak E."/>
            <person name="Yasakov T."/>
            <person name="Zharikova N."/>
            <person name="Zhurenko E."/>
        </authorList>
    </citation>
    <scope>NUCLEOTIDE SEQUENCE</scope>
    <source>
        <strain evidence="1">IB-739</strain>
    </source>
</reference>
<accession>A0ABT8V968</accession>